<dbReference type="PANTHER" id="PTHR21421">
    <property type="entry name" value="GUSTATORY RECEPTOR"/>
    <property type="match status" value="1"/>
</dbReference>
<dbReference type="KEGG" id="fas:105267358"/>
<comment type="subcellular location">
    <subcellularLocation>
        <location evidence="1">Cell membrane</location>
        <topology evidence="1">Multi-pass membrane protein</topology>
    </subcellularLocation>
</comment>
<dbReference type="RefSeq" id="XP_011304457.1">
    <property type="nucleotide sequence ID" value="XM_011306155.1"/>
</dbReference>
<evidence type="ECO:0000256" key="6">
    <source>
        <dbReference type="ARBA" id="ARBA00023136"/>
    </source>
</evidence>
<dbReference type="PANTHER" id="PTHR21421:SF29">
    <property type="entry name" value="GUSTATORY RECEPTOR 5A FOR TREHALOSE-RELATED"/>
    <property type="match status" value="1"/>
</dbReference>
<gene>
    <name evidence="10" type="primary">LOC105267358</name>
</gene>
<dbReference type="AlphaFoldDB" id="A0A9R1T7N4"/>
<dbReference type="InterPro" id="IPR009318">
    <property type="entry name" value="Gustatory_rcpt"/>
</dbReference>
<proteinExistence type="inferred from homology"/>
<evidence type="ECO:0000256" key="5">
    <source>
        <dbReference type="ARBA" id="ARBA00022989"/>
    </source>
</evidence>
<evidence type="ECO:0000313" key="9">
    <source>
        <dbReference type="Proteomes" id="UP000694866"/>
    </source>
</evidence>
<organism evidence="9 10">
    <name type="scientific">Fopius arisanus</name>
    <dbReference type="NCBI Taxonomy" id="64838"/>
    <lineage>
        <taxon>Eukaryota</taxon>
        <taxon>Metazoa</taxon>
        <taxon>Ecdysozoa</taxon>
        <taxon>Arthropoda</taxon>
        <taxon>Hexapoda</taxon>
        <taxon>Insecta</taxon>
        <taxon>Pterygota</taxon>
        <taxon>Neoptera</taxon>
        <taxon>Endopterygota</taxon>
        <taxon>Hymenoptera</taxon>
        <taxon>Apocrita</taxon>
        <taxon>Ichneumonoidea</taxon>
        <taxon>Braconidae</taxon>
        <taxon>Opiinae</taxon>
        <taxon>Fopius</taxon>
    </lineage>
</organism>
<sequence length="285" mass="32172">MMERFLNSCKYPPLKLRWKFTTITAMILIPAALEHILSIVKAVPTISELPGNDTNWRNYVRIYTDRSHAFTYTTVEYSTAMGIFYFIISKIATFTWNFTDLFIILVATGLAERYKHLNRVVLAGGTSDCSNLDWRGLREQYATLSSLVKHADNIVSPIILLSFTNNLYFICIQLLNGLSPKGHSLVMNIYFFGSFAFLIGRTVAVTLLTARINDQSKLALPAIYNCPASSFNHETERLQIQLTSDEVVMTGLKFFSITRNFMLAVGGAILTYEVVLLQFNVAMGK</sequence>
<protein>
    <submittedName>
        <fullName evidence="10">Gustatory receptor for sugar taste 64f</fullName>
    </submittedName>
</protein>
<name>A0A9R1T7N4_9HYME</name>
<comment type="similarity">
    <text evidence="2">Belongs to the insect chemoreceptor superfamily. Gustatory receptor (GR) family. Gr5a subfamily.</text>
</comment>
<feature type="transmembrane region" description="Helical" evidence="8">
    <location>
        <begin position="83"/>
        <end position="110"/>
    </location>
</feature>
<evidence type="ECO:0000256" key="3">
    <source>
        <dbReference type="ARBA" id="ARBA00022475"/>
    </source>
</evidence>
<dbReference type="OrthoDB" id="5800391at2759"/>
<reference evidence="10" key="1">
    <citation type="submission" date="2025-08" db="UniProtKB">
        <authorList>
            <consortium name="RefSeq"/>
        </authorList>
    </citation>
    <scope>IDENTIFICATION</scope>
    <source>
        <strain evidence="10">USDA-PBARC FA_bdor</strain>
        <tissue evidence="10">Whole organism</tissue>
    </source>
</reference>
<dbReference type="GeneID" id="105267358"/>
<keyword evidence="7 10" id="KW-0675">Receptor</keyword>
<evidence type="ECO:0000313" key="10">
    <source>
        <dbReference type="RefSeq" id="XP_011304457.1"/>
    </source>
</evidence>
<dbReference type="Pfam" id="PF06151">
    <property type="entry name" value="Trehalose_recp"/>
    <property type="match status" value="1"/>
</dbReference>
<evidence type="ECO:0000256" key="4">
    <source>
        <dbReference type="ARBA" id="ARBA00022692"/>
    </source>
</evidence>
<keyword evidence="3" id="KW-1003">Cell membrane</keyword>
<feature type="transmembrane region" description="Helical" evidence="8">
    <location>
        <begin position="261"/>
        <end position="281"/>
    </location>
</feature>
<accession>A0A9R1T7N4</accession>
<keyword evidence="4 8" id="KW-0812">Transmembrane</keyword>
<evidence type="ECO:0000256" key="8">
    <source>
        <dbReference type="SAM" id="Phobius"/>
    </source>
</evidence>
<evidence type="ECO:0000256" key="7">
    <source>
        <dbReference type="ARBA" id="ARBA00023170"/>
    </source>
</evidence>
<feature type="transmembrane region" description="Helical" evidence="8">
    <location>
        <begin position="154"/>
        <end position="175"/>
    </location>
</feature>
<evidence type="ECO:0000256" key="1">
    <source>
        <dbReference type="ARBA" id="ARBA00004651"/>
    </source>
</evidence>
<dbReference type="GO" id="GO:0033041">
    <property type="term" value="F:sweet taste receptor activity"/>
    <property type="evidence" value="ECO:0007669"/>
    <property type="project" value="TreeGrafter"/>
</dbReference>
<dbReference type="Proteomes" id="UP000694866">
    <property type="component" value="Unplaced"/>
</dbReference>
<keyword evidence="5 8" id="KW-1133">Transmembrane helix</keyword>
<feature type="transmembrane region" description="Helical" evidence="8">
    <location>
        <begin position="187"/>
        <end position="210"/>
    </location>
</feature>
<evidence type="ECO:0000256" key="2">
    <source>
        <dbReference type="ARBA" id="ARBA00005327"/>
    </source>
</evidence>
<keyword evidence="9" id="KW-1185">Reference proteome</keyword>
<dbReference type="GO" id="GO:0005886">
    <property type="term" value="C:plasma membrane"/>
    <property type="evidence" value="ECO:0007669"/>
    <property type="project" value="UniProtKB-SubCell"/>
</dbReference>
<keyword evidence="6 8" id="KW-0472">Membrane</keyword>